<organism evidence="1 2">
    <name type="scientific">Artomyces pyxidatus</name>
    <dbReference type="NCBI Taxonomy" id="48021"/>
    <lineage>
        <taxon>Eukaryota</taxon>
        <taxon>Fungi</taxon>
        <taxon>Dikarya</taxon>
        <taxon>Basidiomycota</taxon>
        <taxon>Agaricomycotina</taxon>
        <taxon>Agaricomycetes</taxon>
        <taxon>Russulales</taxon>
        <taxon>Auriscalpiaceae</taxon>
        <taxon>Artomyces</taxon>
    </lineage>
</organism>
<reference evidence="1" key="1">
    <citation type="submission" date="2021-03" db="EMBL/GenBank/DDBJ databases">
        <authorList>
            <consortium name="DOE Joint Genome Institute"/>
            <person name="Ahrendt S."/>
            <person name="Looney B.P."/>
            <person name="Miyauchi S."/>
            <person name="Morin E."/>
            <person name="Drula E."/>
            <person name="Courty P.E."/>
            <person name="Chicoki N."/>
            <person name="Fauchery L."/>
            <person name="Kohler A."/>
            <person name="Kuo A."/>
            <person name="Labutti K."/>
            <person name="Pangilinan J."/>
            <person name="Lipzen A."/>
            <person name="Riley R."/>
            <person name="Andreopoulos W."/>
            <person name="He G."/>
            <person name="Johnson J."/>
            <person name="Barry K.W."/>
            <person name="Grigoriev I.V."/>
            <person name="Nagy L."/>
            <person name="Hibbett D."/>
            <person name="Henrissat B."/>
            <person name="Matheny P.B."/>
            <person name="Labbe J."/>
            <person name="Martin F."/>
        </authorList>
    </citation>
    <scope>NUCLEOTIDE SEQUENCE</scope>
    <source>
        <strain evidence="1">HHB10654</strain>
    </source>
</reference>
<dbReference type="EMBL" id="MU277203">
    <property type="protein sequence ID" value="KAI0063370.1"/>
    <property type="molecule type" value="Genomic_DNA"/>
</dbReference>
<comment type="caution">
    <text evidence="1">The sequence shown here is derived from an EMBL/GenBank/DDBJ whole genome shotgun (WGS) entry which is preliminary data.</text>
</comment>
<name>A0ACB8T531_9AGAM</name>
<evidence type="ECO:0000313" key="1">
    <source>
        <dbReference type="EMBL" id="KAI0063370.1"/>
    </source>
</evidence>
<sequence length="598" mass="64141">MRFSVLSAVTACCALRPALAALYTAPSQLPNSKKYDYIIVGGGTAGNVIATRLSENASKNVLVIEAGPSNLDFEEAAIPFVCVELSPNTPEDWNYTTVPQPGLNERSINYPRGRLLGGSSSINYMIWNTGSTEDWNRYATVTGDSGWSWNSVQPIIKSIESLVPPADHHDTTGQVIPSLHGTSGPVGISLQGYPSLLDNRTIATTKELPAEFPYNEDMNSGFPLGLGWPQFSVADGTRVSSATAYLEPALNANRSSLDVLINTQVTKLIQTGTSQGAPVILGVQFAQSASGPFYAKNATTEVIVSAGSIGSPQLLMLSGIGDKKALAKFSIKSVVNLPDVGQNMQDHTVLPNAWSINASFTPDDIARNATLFDEVLTQWATTQTGQFATPPATNIGWFRIPNDSSIYKTTKDPSPGPNSPHYEFIFAVFDSFAEPEPTSGHYMIISTNLFSPTSRGSVTLASTNPFDFPLIDPALLDSAFDIFTITEAVKAAQRFMAAPAWDGFQLGQYGDFAGVTSDAAIEQYARNSAATVFHPAGTAYMSPYNAPHGVTNPDLTVKGTKGLRVVDASIFPYIPSMHPQGFVYVVAERVARLIEARQ</sequence>
<gene>
    <name evidence="1" type="ORF">BV25DRAFT_1802499</name>
</gene>
<protein>
    <submittedName>
        <fullName evidence="1">Aryl-alcohol-oxidase from pleurotus Eryingii</fullName>
    </submittedName>
</protein>
<reference evidence="1" key="2">
    <citation type="journal article" date="2022" name="New Phytol.">
        <title>Evolutionary transition to the ectomycorrhizal habit in the genomes of a hyperdiverse lineage of mushroom-forming fungi.</title>
        <authorList>
            <person name="Looney B."/>
            <person name="Miyauchi S."/>
            <person name="Morin E."/>
            <person name="Drula E."/>
            <person name="Courty P.E."/>
            <person name="Kohler A."/>
            <person name="Kuo A."/>
            <person name="LaButti K."/>
            <person name="Pangilinan J."/>
            <person name="Lipzen A."/>
            <person name="Riley R."/>
            <person name="Andreopoulos W."/>
            <person name="He G."/>
            <person name="Johnson J."/>
            <person name="Nolan M."/>
            <person name="Tritt A."/>
            <person name="Barry K.W."/>
            <person name="Grigoriev I.V."/>
            <person name="Nagy L.G."/>
            <person name="Hibbett D."/>
            <person name="Henrissat B."/>
            <person name="Matheny P.B."/>
            <person name="Labbe J."/>
            <person name="Martin F.M."/>
        </authorList>
    </citation>
    <scope>NUCLEOTIDE SEQUENCE</scope>
    <source>
        <strain evidence="1">HHB10654</strain>
    </source>
</reference>
<keyword evidence="2" id="KW-1185">Reference proteome</keyword>
<evidence type="ECO:0000313" key="2">
    <source>
        <dbReference type="Proteomes" id="UP000814140"/>
    </source>
</evidence>
<dbReference type="Proteomes" id="UP000814140">
    <property type="component" value="Unassembled WGS sequence"/>
</dbReference>
<proteinExistence type="predicted"/>
<accession>A0ACB8T531</accession>